<keyword evidence="1" id="KW-1133">Transmembrane helix</keyword>
<feature type="transmembrane region" description="Helical" evidence="1">
    <location>
        <begin position="133"/>
        <end position="152"/>
    </location>
</feature>
<protein>
    <submittedName>
        <fullName evidence="3">Membrane protein</fullName>
    </submittedName>
</protein>
<feature type="transmembrane region" description="Helical" evidence="1">
    <location>
        <begin position="107"/>
        <end position="126"/>
    </location>
</feature>
<evidence type="ECO:0000256" key="1">
    <source>
        <dbReference type="SAM" id="Phobius"/>
    </source>
</evidence>
<sequence length="358" mass="40213">MQRYVALDAFRGLTIALMILVNTPGSWSYVYAPLLHSHWHGVTPTDLVFPFFMFIVGSAMFFAFRKDQFTLSAPLAKKIIKRSGLIFIIGLLLNIYPFIAPMESWRVMGVLQRIGIAYGFAAFIVLSFQRAKVIVIALLILVAYPLLLMLAGDGAYRLETNLVRDLDLYLLGASHMYRGLGVAFDPEGILSTLPSIVSVLIGFEVTRFISQMTDKKASLIKLIVLAMAGLIIGLIMDSFIPINKSLWTSSYVIYSAGFACLTLALFVFVIDIQKIQQPVTPLLIYGTNPLFIYVLSWLWVASYSLFDVANVPLNQWMFNSLAALMPEKLASFVFALMHVVLFGWFSKLLFDRKIFIKI</sequence>
<evidence type="ECO:0000313" key="3">
    <source>
        <dbReference type="EMBL" id="GLX78795.1"/>
    </source>
</evidence>
<feature type="transmembrane region" description="Helical" evidence="1">
    <location>
        <begin position="12"/>
        <end position="32"/>
    </location>
</feature>
<dbReference type="RefSeq" id="WP_284244665.1">
    <property type="nucleotide sequence ID" value="NZ_BSST01000001.1"/>
</dbReference>
<accession>A0ABQ6GS63</accession>
<feature type="transmembrane region" description="Helical" evidence="1">
    <location>
        <begin position="252"/>
        <end position="270"/>
    </location>
</feature>
<proteinExistence type="predicted"/>
<feature type="transmembrane region" description="Helical" evidence="1">
    <location>
        <begin position="47"/>
        <end position="64"/>
    </location>
</feature>
<keyword evidence="4" id="KW-1185">Reference proteome</keyword>
<feature type="domain" description="Heparan-alpha-glucosaminide N-acetyltransferase catalytic" evidence="2">
    <location>
        <begin position="3"/>
        <end position="144"/>
    </location>
</feature>
<name>A0ABQ6GS63_9GAMM</name>
<reference evidence="3 4" key="1">
    <citation type="submission" date="2023-03" db="EMBL/GenBank/DDBJ databases">
        <title>Draft genome sequence of Thalassotalea insulae KCTC 62186T.</title>
        <authorList>
            <person name="Sawabe T."/>
        </authorList>
    </citation>
    <scope>NUCLEOTIDE SEQUENCE [LARGE SCALE GENOMIC DNA]</scope>
    <source>
        <strain evidence="3 4">KCTC 62186</strain>
    </source>
</reference>
<evidence type="ECO:0000259" key="2">
    <source>
        <dbReference type="Pfam" id="PF07786"/>
    </source>
</evidence>
<gene>
    <name evidence="3" type="ORF">tinsulaeT_21350</name>
</gene>
<feature type="transmembrane region" description="Helical" evidence="1">
    <location>
        <begin position="84"/>
        <end position="101"/>
    </location>
</feature>
<comment type="caution">
    <text evidence="3">The sequence shown here is derived from an EMBL/GenBank/DDBJ whole genome shotgun (WGS) entry which is preliminary data.</text>
</comment>
<evidence type="ECO:0000313" key="4">
    <source>
        <dbReference type="Proteomes" id="UP001157186"/>
    </source>
</evidence>
<dbReference type="PANTHER" id="PTHR31061">
    <property type="entry name" value="LD22376P"/>
    <property type="match status" value="1"/>
</dbReference>
<dbReference type="Pfam" id="PF07786">
    <property type="entry name" value="HGSNAT_cat"/>
    <property type="match status" value="1"/>
</dbReference>
<feature type="transmembrane region" description="Helical" evidence="1">
    <location>
        <begin position="222"/>
        <end position="240"/>
    </location>
</feature>
<dbReference type="Proteomes" id="UP001157186">
    <property type="component" value="Unassembled WGS sequence"/>
</dbReference>
<feature type="transmembrane region" description="Helical" evidence="1">
    <location>
        <begin position="282"/>
        <end position="306"/>
    </location>
</feature>
<dbReference type="PANTHER" id="PTHR31061:SF24">
    <property type="entry name" value="LD22376P"/>
    <property type="match status" value="1"/>
</dbReference>
<keyword evidence="1" id="KW-0472">Membrane</keyword>
<feature type="transmembrane region" description="Helical" evidence="1">
    <location>
        <begin position="189"/>
        <end position="210"/>
    </location>
</feature>
<feature type="transmembrane region" description="Helical" evidence="1">
    <location>
        <begin position="329"/>
        <end position="350"/>
    </location>
</feature>
<keyword evidence="1" id="KW-0812">Transmembrane</keyword>
<dbReference type="InterPro" id="IPR012429">
    <property type="entry name" value="HGSNAT_cat"/>
</dbReference>
<organism evidence="3 4">
    <name type="scientific">Thalassotalea insulae</name>
    <dbReference type="NCBI Taxonomy" id="2056778"/>
    <lineage>
        <taxon>Bacteria</taxon>
        <taxon>Pseudomonadati</taxon>
        <taxon>Pseudomonadota</taxon>
        <taxon>Gammaproteobacteria</taxon>
        <taxon>Alteromonadales</taxon>
        <taxon>Colwelliaceae</taxon>
        <taxon>Thalassotalea</taxon>
    </lineage>
</organism>
<dbReference type="EMBL" id="BSST01000001">
    <property type="protein sequence ID" value="GLX78795.1"/>
    <property type="molecule type" value="Genomic_DNA"/>
</dbReference>